<feature type="compositionally biased region" description="Polar residues" evidence="2">
    <location>
        <begin position="198"/>
        <end position="208"/>
    </location>
</feature>
<proteinExistence type="predicted"/>
<feature type="coiled-coil region" evidence="1">
    <location>
        <begin position="941"/>
        <end position="1138"/>
    </location>
</feature>
<feature type="region of interest" description="Disordered" evidence="2">
    <location>
        <begin position="388"/>
        <end position="434"/>
    </location>
</feature>
<feature type="compositionally biased region" description="Polar residues" evidence="2">
    <location>
        <begin position="278"/>
        <end position="297"/>
    </location>
</feature>
<dbReference type="PANTHER" id="PTHR31540:SF1">
    <property type="entry name" value="CENTROSOMAL PROTEIN OF 131 KDA"/>
    <property type="match status" value="1"/>
</dbReference>
<feature type="compositionally biased region" description="Basic residues" evidence="2">
    <location>
        <begin position="399"/>
        <end position="417"/>
    </location>
</feature>
<feature type="region of interest" description="Disordered" evidence="2">
    <location>
        <begin position="273"/>
        <end position="297"/>
    </location>
</feature>
<evidence type="ECO:0000256" key="2">
    <source>
        <dbReference type="SAM" id="MobiDB-lite"/>
    </source>
</evidence>
<sequence length="1142" mass="133772">MSKPVENKKIDLRLSGDKINLESRCRNNYSTASSKCLLLTKKYLRPASTIPSLNLNDRETPDNEILDKRPFSAGYIPKRSQYFSKSYFGGSSEALEDDILPSSFILKNMLKEPIDSWKTTKRLHFLESTDNTDLARYSVLSKDNTCEEHTSISSDEHEPKKLEEGKEEVIVTTHFHEHLNMLPGIISKPPLPKRPDSSYRNYSDSGTNGDKGMDAITAYLSLKYEAETAKKDINDVKIDSNYFERLALNKKLEKMKSSDSNFKVESQYNLNFKADSDLPQNTQQSSPVEPSYANQAKSPKFDNIPVIKISEEVDVLEKDYQNDKYFQELKEEQGIIERNLTDNSKIVEKGIAPWQSNDNLPGISEIDIDKLFDEKNFSKSDDYFKKDASKVKNPQEHHTHQKNTKQKSKKPLIKPKPKFPPPKKDEGDQEVKDIDVESWMAKSATPRDCGQKTNSYLEILQSLDEFETKDLRDIDEGLGVSEADKHSNLSGSFEDIASILEALEEEDKKSHQKMATVKKMVDMSLEEKEIDTLRESDHSEKEYCSGRSIYETVTINDTHRSESSRQRDELVNFKEGFSDRNSETPRVNSANYSQLLSFLDEVDRNCNMSLDNAKKNVRMVTDTAKSTLKLDTIPRPEDLRALSMEELIRQIVDLSLRVKDKSSSISVLQEEMSTLREKVVNQSKQTEQTVKQKLKEQKDEYEGVIKRHQKFIDQLIADKRSLNQQCESLIQELKVVEDRYTSNTRAMEHKHQVEIKKLKEMHIAGEKLRRDRWIDTKTQKIKELTVRSIEPELASMEKRQQQELSDIRSLHKREIEDLELKSARKMQQQCEALRQQLMEEREKALAHERELMRQRYEKMVETEEKAYQEQRKILFSDHANKVKECEERETAATVEKDKAIKQVQEEFEERLQVVIRRHASEIKLIKQSSQIEYETWQGNLKKQQAVQLAEKETEIREQLRKERDREIEMVIERLENEFNDNKVQLEKSTENRIRRLREKYEKEIKDLESAEKDAKVKYCDTKSKLLDTEEMVISLRANVKQLEISLQEHKETIEKYKKERQNYEDIARCQMKEEMDKLQKEVIQLRNSREKELQQLYSRVKVSVARKDEILNELQQEHKALQEKCIYLENMLEQQRKEYLIK</sequence>
<dbReference type="GO" id="GO:0010824">
    <property type="term" value="P:regulation of centrosome duplication"/>
    <property type="evidence" value="ECO:0007669"/>
    <property type="project" value="TreeGrafter"/>
</dbReference>
<feature type="coiled-coil region" evidence="1">
    <location>
        <begin position="665"/>
        <end position="739"/>
    </location>
</feature>
<dbReference type="EMBL" id="OV651816">
    <property type="protein sequence ID" value="CAH1110017.1"/>
    <property type="molecule type" value="Genomic_DNA"/>
</dbReference>
<evidence type="ECO:0000313" key="4">
    <source>
        <dbReference type="Proteomes" id="UP001153636"/>
    </source>
</evidence>
<feature type="coiled-coil region" evidence="1">
    <location>
        <begin position="820"/>
        <end position="873"/>
    </location>
</feature>
<dbReference type="Proteomes" id="UP001153636">
    <property type="component" value="Chromosome 4"/>
</dbReference>
<reference evidence="3" key="1">
    <citation type="submission" date="2022-01" db="EMBL/GenBank/DDBJ databases">
        <authorList>
            <person name="King R."/>
        </authorList>
    </citation>
    <scope>NUCLEOTIDE SEQUENCE</scope>
</reference>
<name>A0A9P0GI18_9CUCU</name>
<feature type="region of interest" description="Disordered" evidence="2">
    <location>
        <begin position="184"/>
        <end position="208"/>
    </location>
</feature>
<dbReference type="PANTHER" id="PTHR31540">
    <property type="entry name" value="CENTROSOMAL PROTEIN OF 131 KDA"/>
    <property type="match status" value="1"/>
</dbReference>
<feature type="compositionally biased region" description="Basic and acidic residues" evidence="2">
    <location>
        <begin position="388"/>
        <end position="398"/>
    </location>
</feature>
<organism evidence="3 4">
    <name type="scientific">Psylliodes chrysocephalus</name>
    <dbReference type="NCBI Taxonomy" id="3402493"/>
    <lineage>
        <taxon>Eukaryota</taxon>
        <taxon>Metazoa</taxon>
        <taxon>Ecdysozoa</taxon>
        <taxon>Arthropoda</taxon>
        <taxon>Hexapoda</taxon>
        <taxon>Insecta</taxon>
        <taxon>Pterygota</taxon>
        <taxon>Neoptera</taxon>
        <taxon>Endopterygota</taxon>
        <taxon>Coleoptera</taxon>
        <taxon>Polyphaga</taxon>
        <taxon>Cucujiformia</taxon>
        <taxon>Chrysomeloidea</taxon>
        <taxon>Chrysomelidae</taxon>
        <taxon>Galerucinae</taxon>
        <taxon>Alticini</taxon>
        <taxon>Psylliodes</taxon>
    </lineage>
</organism>
<dbReference type="OrthoDB" id="197735at2759"/>
<keyword evidence="4" id="KW-1185">Reference proteome</keyword>
<dbReference type="InterPro" id="IPR030465">
    <property type="entry name" value="CEP131"/>
</dbReference>
<accession>A0A9P0GI18</accession>
<keyword evidence="1" id="KW-0175">Coiled coil</keyword>
<evidence type="ECO:0000256" key="1">
    <source>
        <dbReference type="SAM" id="Coils"/>
    </source>
</evidence>
<protein>
    <recommendedName>
        <fullName evidence="5">Centrosomal protein of 131 kDa</fullName>
    </recommendedName>
</protein>
<feature type="compositionally biased region" description="Basic and acidic residues" evidence="2">
    <location>
        <begin position="422"/>
        <end position="434"/>
    </location>
</feature>
<evidence type="ECO:0000313" key="3">
    <source>
        <dbReference type="EMBL" id="CAH1110017.1"/>
    </source>
</evidence>
<dbReference type="GO" id="GO:0034451">
    <property type="term" value="C:centriolar satellite"/>
    <property type="evidence" value="ECO:0007669"/>
    <property type="project" value="TreeGrafter"/>
</dbReference>
<dbReference type="AlphaFoldDB" id="A0A9P0GI18"/>
<gene>
    <name evidence="3" type="ORF">PSYICH_LOCUS10251</name>
</gene>
<dbReference type="GO" id="GO:0005929">
    <property type="term" value="C:cilium"/>
    <property type="evidence" value="ECO:0007669"/>
    <property type="project" value="GOC"/>
</dbReference>
<dbReference type="GO" id="GO:0035735">
    <property type="term" value="P:intraciliary transport involved in cilium assembly"/>
    <property type="evidence" value="ECO:0007669"/>
    <property type="project" value="InterPro"/>
</dbReference>
<evidence type="ECO:0008006" key="5">
    <source>
        <dbReference type="Google" id="ProtNLM"/>
    </source>
</evidence>